<evidence type="ECO:0000313" key="2">
    <source>
        <dbReference type="EMBL" id="GLW53721.1"/>
    </source>
</evidence>
<gene>
    <name evidence="2" type="ORF">Kpho01_17320</name>
</gene>
<dbReference type="AlphaFoldDB" id="A0A9W6PEN8"/>
<evidence type="ECO:0000259" key="1">
    <source>
        <dbReference type="Pfam" id="PF04149"/>
    </source>
</evidence>
<dbReference type="Pfam" id="PF04149">
    <property type="entry name" value="DUF397"/>
    <property type="match status" value="1"/>
</dbReference>
<evidence type="ECO:0000313" key="3">
    <source>
        <dbReference type="Proteomes" id="UP001165143"/>
    </source>
</evidence>
<name>A0A9W6PEN8_9ACTN</name>
<dbReference type="EMBL" id="BSRX01000008">
    <property type="protein sequence ID" value="GLW53721.1"/>
    <property type="molecule type" value="Genomic_DNA"/>
</dbReference>
<protein>
    <recommendedName>
        <fullName evidence="1">DUF397 domain-containing protein</fullName>
    </recommendedName>
</protein>
<dbReference type="OrthoDB" id="3873831at2"/>
<dbReference type="InterPro" id="IPR007278">
    <property type="entry name" value="DUF397"/>
</dbReference>
<dbReference type="RefSeq" id="WP_033254953.1">
    <property type="nucleotide sequence ID" value="NZ_BSRX01000008.1"/>
</dbReference>
<proteinExistence type="predicted"/>
<comment type="caution">
    <text evidence="2">The sequence shown here is derived from an EMBL/GenBank/DDBJ whole genome shotgun (WGS) entry which is preliminary data.</text>
</comment>
<sequence length="68" mass="6936">MKKTDALEWHKSSYSGASGGNCVEVAAPDSATTAVRDSKDPNGPRLRFSNSTWASFAAAAAGGAFGEA</sequence>
<dbReference type="Proteomes" id="UP001165143">
    <property type="component" value="Unassembled WGS sequence"/>
</dbReference>
<feature type="domain" description="DUF397" evidence="1">
    <location>
        <begin position="7"/>
        <end position="60"/>
    </location>
</feature>
<accession>A0A9W6PEN8</accession>
<reference evidence="2" key="1">
    <citation type="submission" date="2023-02" db="EMBL/GenBank/DDBJ databases">
        <title>Kitasatospora phosalacinea NBRC 14362.</title>
        <authorList>
            <person name="Ichikawa N."/>
            <person name="Sato H."/>
            <person name="Tonouchi N."/>
        </authorList>
    </citation>
    <scope>NUCLEOTIDE SEQUENCE</scope>
    <source>
        <strain evidence="2">NBRC 14362</strain>
    </source>
</reference>
<organism evidence="2 3">
    <name type="scientific">Kitasatospora phosalacinea</name>
    <dbReference type="NCBI Taxonomy" id="2065"/>
    <lineage>
        <taxon>Bacteria</taxon>
        <taxon>Bacillati</taxon>
        <taxon>Actinomycetota</taxon>
        <taxon>Actinomycetes</taxon>
        <taxon>Kitasatosporales</taxon>
        <taxon>Streptomycetaceae</taxon>
        <taxon>Kitasatospora</taxon>
    </lineage>
</organism>